<proteinExistence type="predicted"/>
<comment type="caution">
    <text evidence="1">The sequence shown here is derived from an EMBL/GenBank/DDBJ whole genome shotgun (WGS) entry which is preliminary data.</text>
</comment>
<keyword evidence="2" id="KW-1185">Reference proteome</keyword>
<protein>
    <submittedName>
        <fullName evidence="1">Uncharacterized protein</fullName>
    </submittedName>
</protein>
<accession>A0ACC2URZ0</accession>
<sequence>MSDLWLNYFHSYSSSIDDQPQCDRNTLINGKPTGGLKDSSMSWDTFGNPIKAALPQFHVLKPNFDDSSITELLHVHEWLGLMVHAEPDREVYEAAFLALYAMRTSRSTNIDELEVCGYSIQHLLDIIGRVLLPCLIVRLKQLMMVHMQPSSPEEEPMTDLSYHAHLRLQNILGFFEGGLLICLAANGETGEGLTVGVTEDTIEGCILTHYSLGILGLSKETNFLHSAPWDLQSTLSRTFLRVVSLTRQTRNSEIHIDLKRAILAYSAGHYQLPFSCLQYRYGRSFSQAIHFSLQEKRTLKSLKKLHYNDASKNFSFEEMLGLAETLSLS</sequence>
<organism evidence="1 2">
    <name type="scientific">Entomophthora muscae</name>
    <dbReference type="NCBI Taxonomy" id="34485"/>
    <lineage>
        <taxon>Eukaryota</taxon>
        <taxon>Fungi</taxon>
        <taxon>Fungi incertae sedis</taxon>
        <taxon>Zoopagomycota</taxon>
        <taxon>Entomophthoromycotina</taxon>
        <taxon>Entomophthoromycetes</taxon>
        <taxon>Entomophthorales</taxon>
        <taxon>Entomophthoraceae</taxon>
        <taxon>Entomophthora</taxon>
    </lineage>
</organism>
<dbReference type="Proteomes" id="UP001165960">
    <property type="component" value="Unassembled WGS sequence"/>
</dbReference>
<evidence type="ECO:0000313" key="1">
    <source>
        <dbReference type="EMBL" id="KAJ9089460.1"/>
    </source>
</evidence>
<dbReference type="EMBL" id="QTSX02000046">
    <property type="protein sequence ID" value="KAJ9089460.1"/>
    <property type="molecule type" value="Genomic_DNA"/>
</dbReference>
<evidence type="ECO:0000313" key="2">
    <source>
        <dbReference type="Proteomes" id="UP001165960"/>
    </source>
</evidence>
<name>A0ACC2URZ0_9FUNG</name>
<gene>
    <name evidence="1" type="ORF">DSO57_1012808</name>
</gene>
<reference evidence="1" key="1">
    <citation type="submission" date="2022-04" db="EMBL/GenBank/DDBJ databases">
        <title>Genome of the entomopathogenic fungus Entomophthora muscae.</title>
        <authorList>
            <person name="Elya C."/>
            <person name="Lovett B.R."/>
            <person name="Lee E."/>
            <person name="Macias A.M."/>
            <person name="Hajek A.E."/>
            <person name="De Bivort B.L."/>
            <person name="Kasson M.T."/>
            <person name="De Fine Licht H.H."/>
            <person name="Stajich J.E."/>
        </authorList>
    </citation>
    <scope>NUCLEOTIDE SEQUENCE</scope>
    <source>
        <strain evidence="1">Berkeley</strain>
    </source>
</reference>